<dbReference type="PANTHER" id="PTHR34702:SF1">
    <property type="entry name" value="NA(+)_H(+) ANTIPORTER SUBUNIT F"/>
    <property type="match status" value="1"/>
</dbReference>
<reference evidence="9" key="1">
    <citation type="journal article" date="2020" name="mSystems">
        <title>Genome- and Community-Level Interaction Insights into Carbon Utilization and Element Cycling Functions of Hydrothermarchaeota in Hydrothermal Sediment.</title>
        <authorList>
            <person name="Zhou Z."/>
            <person name="Liu Y."/>
            <person name="Xu W."/>
            <person name="Pan J."/>
            <person name="Luo Z.H."/>
            <person name="Li M."/>
        </authorList>
    </citation>
    <scope>NUCLEOTIDE SEQUENCE [LARGE SCALE GENOMIC DNA]</scope>
    <source>
        <strain evidence="9">SpSt-69</strain>
    </source>
</reference>
<comment type="similarity">
    <text evidence="2">Belongs to the CPA3 antiporters (TC 2.A.63) subunit F family.</text>
</comment>
<evidence type="ECO:0000256" key="6">
    <source>
        <dbReference type="ARBA" id="ARBA00022989"/>
    </source>
</evidence>
<evidence type="ECO:0000313" key="9">
    <source>
        <dbReference type="EMBL" id="HGL17313.1"/>
    </source>
</evidence>
<proteinExistence type="inferred from homology"/>
<keyword evidence="5 8" id="KW-0812">Transmembrane</keyword>
<comment type="subcellular location">
    <subcellularLocation>
        <location evidence="1">Cell membrane</location>
        <topology evidence="1">Multi-pass membrane protein</topology>
    </subcellularLocation>
</comment>
<evidence type="ECO:0000256" key="5">
    <source>
        <dbReference type="ARBA" id="ARBA00022692"/>
    </source>
</evidence>
<keyword evidence="6 8" id="KW-1133">Transmembrane helix</keyword>
<protein>
    <submittedName>
        <fullName evidence="9">Cation:proton antiporter</fullName>
    </submittedName>
</protein>
<evidence type="ECO:0000256" key="3">
    <source>
        <dbReference type="ARBA" id="ARBA00022448"/>
    </source>
</evidence>
<accession>A0A7V3ZX75</accession>
<dbReference type="EMBL" id="DTDJ01000024">
    <property type="protein sequence ID" value="HGL17313.1"/>
    <property type="molecule type" value="Genomic_DNA"/>
</dbReference>
<comment type="caution">
    <text evidence="9">The sequence shown here is derived from an EMBL/GenBank/DDBJ whole genome shotgun (WGS) entry which is preliminary data.</text>
</comment>
<feature type="transmembrane region" description="Helical" evidence="8">
    <location>
        <begin position="63"/>
        <end position="86"/>
    </location>
</feature>
<evidence type="ECO:0000256" key="4">
    <source>
        <dbReference type="ARBA" id="ARBA00022475"/>
    </source>
</evidence>
<dbReference type="AlphaFoldDB" id="A0A7V3ZX75"/>
<feature type="transmembrane region" description="Helical" evidence="8">
    <location>
        <begin position="6"/>
        <end position="26"/>
    </location>
</feature>
<evidence type="ECO:0000256" key="1">
    <source>
        <dbReference type="ARBA" id="ARBA00004651"/>
    </source>
</evidence>
<name>A0A7V3ZX75_UNCW3</name>
<gene>
    <name evidence="9" type="ORF">ENU66_03135</name>
</gene>
<keyword evidence="7 8" id="KW-0472">Membrane</keyword>
<dbReference type="Pfam" id="PF04066">
    <property type="entry name" value="MrpF_PhaF"/>
    <property type="match status" value="1"/>
</dbReference>
<evidence type="ECO:0000256" key="8">
    <source>
        <dbReference type="SAM" id="Phobius"/>
    </source>
</evidence>
<dbReference type="InterPro" id="IPR007208">
    <property type="entry name" value="MrpF/PhaF-like"/>
</dbReference>
<dbReference type="GO" id="GO:0005886">
    <property type="term" value="C:plasma membrane"/>
    <property type="evidence" value="ECO:0007669"/>
    <property type="project" value="UniProtKB-SubCell"/>
</dbReference>
<dbReference type="GO" id="GO:0015385">
    <property type="term" value="F:sodium:proton antiporter activity"/>
    <property type="evidence" value="ECO:0007669"/>
    <property type="project" value="TreeGrafter"/>
</dbReference>
<sequence length="90" mass="9679">MFAQVHGVVVYIFVSLVGLAVLLSSLRFTLGPTASDRVVAADILTTITTIVLVFLSLVFERSIYLDVALVYAVLSFIAVVTIARYLEGGV</sequence>
<evidence type="ECO:0000256" key="7">
    <source>
        <dbReference type="ARBA" id="ARBA00023136"/>
    </source>
</evidence>
<dbReference type="PANTHER" id="PTHR34702">
    <property type="entry name" value="NA(+)/H(+) ANTIPORTER SUBUNIT F1"/>
    <property type="match status" value="1"/>
</dbReference>
<keyword evidence="3" id="KW-0813">Transport</keyword>
<organism evidence="9">
    <name type="scientific">candidate division WOR-3 bacterium</name>
    <dbReference type="NCBI Taxonomy" id="2052148"/>
    <lineage>
        <taxon>Bacteria</taxon>
        <taxon>Bacteria division WOR-3</taxon>
    </lineage>
</organism>
<feature type="transmembrane region" description="Helical" evidence="8">
    <location>
        <begin position="38"/>
        <end position="57"/>
    </location>
</feature>
<keyword evidence="4" id="KW-1003">Cell membrane</keyword>
<evidence type="ECO:0000256" key="2">
    <source>
        <dbReference type="ARBA" id="ARBA00009212"/>
    </source>
</evidence>